<dbReference type="InterPro" id="IPR048869">
    <property type="entry name" value="OCRL-1_2_ASH"/>
</dbReference>
<dbReference type="GO" id="GO:0031901">
    <property type="term" value="C:early endosome membrane"/>
    <property type="evidence" value="ECO:0007669"/>
    <property type="project" value="UniProtKB-SubCell"/>
</dbReference>
<dbReference type="PROSITE" id="PS50238">
    <property type="entry name" value="RHOGAP"/>
    <property type="match status" value="1"/>
</dbReference>
<dbReference type="InterPro" id="IPR013783">
    <property type="entry name" value="Ig-like_fold"/>
</dbReference>
<dbReference type="Pfam" id="PF21310">
    <property type="entry name" value="OCRL-like_ASH"/>
    <property type="match status" value="1"/>
</dbReference>
<dbReference type="GO" id="GO:0046856">
    <property type="term" value="P:phosphatidylinositol dephosphorylation"/>
    <property type="evidence" value="ECO:0007669"/>
    <property type="project" value="InterPro"/>
</dbReference>
<dbReference type="AlphaFoldDB" id="A0A137NUH2"/>
<evidence type="ECO:0000256" key="5">
    <source>
        <dbReference type="SAM" id="MobiDB-lite"/>
    </source>
</evidence>
<dbReference type="EMBL" id="KQ964740">
    <property type="protein sequence ID" value="KXN66321.1"/>
    <property type="molecule type" value="Genomic_DNA"/>
</dbReference>
<organism evidence="7 8">
    <name type="scientific">Conidiobolus coronatus (strain ATCC 28846 / CBS 209.66 / NRRL 28638)</name>
    <name type="common">Delacroixia coronata</name>
    <dbReference type="NCBI Taxonomy" id="796925"/>
    <lineage>
        <taxon>Eukaryota</taxon>
        <taxon>Fungi</taxon>
        <taxon>Fungi incertae sedis</taxon>
        <taxon>Zoopagomycota</taxon>
        <taxon>Entomophthoromycotina</taxon>
        <taxon>Entomophthoromycetes</taxon>
        <taxon>Entomophthorales</taxon>
        <taxon>Ancylistaceae</taxon>
        <taxon>Conidiobolus</taxon>
    </lineage>
</organism>
<evidence type="ECO:0000259" key="6">
    <source>
        <dbReference type="PROSITE" id="PS50238"/>
    </source>
</evidence>
<name>A0A137NUH2_CONC2</name>
<accession>A0A137NUH2</accession>
<dbReference type="Gene3D" id="2.60.40.10">
    <property type="entry name" value="Immunoglobulins"/>
    <property type="match status" value="1"/>
</dbReference>
<evidence type="ECO:0000256" key="1">
    <source>
        <dbReference type="ARBA" id="ARBA00004146"/>
    </source>
</evidence>
<dbReference type="InterPro" id="IPR046985">
    <property type="entry name" value="IP5"/>
</dbReference>
<dbReference type="Pfam" id="PF00620">
    <property type="entry name" value="RhoGAP"/>
    <property type="match status" value="1"/>
</dbReference>
<protein>
    <submittedName>
        <fullName evidence="7">DNase I-like protein</fullName>
    </submittedName>
</protein>
<evidence type="ECO:0000256" key="4">
    <source>
        <dbReference type="ARBA" id="ARBA00023329"/>
    </source>
</evidence>
<dbReference type="STRING" id="796925.A0A137NUH2"/>
<keyword evidence="8" id="KW-1185">Reference proteome</keyword>
<dbReference type="InterPro" id="IPR000198">
    <property type="entry name" value="RhoGAP_dom"/>
</dbReference>
<dbReference type="InterPro" id="IPR008936">
    <property type="entry name" value="Rho_GTPase_activation_prot"/>
</dbReference>
<feature type="domain" description="Rho-GAP" evidence="6">
    <location>
        <begin position="765"/>
        <end position="973"/>
    </location>
</feature>
<feature type="region of interest" description="Disordered" evidence="5">
    <location>
        <begin position="831"/>
        <end position="852"/>
    </location>
</feature>
<dbReference type="FunFam" id="2.60.40.10:FF:000132">
    <property type="entry name" value="Inositol polyphosphate 5-phosphatase OCRL-1 isoform b"/>
    <property type="match status" value="1"/>
</dbReference>
<gene>
    <name evidence="7" type="ORF">CONCODRAFT_80522</name>
</gene>
<dbReference type="OrthoDB" id="7862313at2759"/>
<sequence length="999" mass="112408">MIGYMDQIQQLLRPSEKCEIICEVYNRSEDSAGEDKLKVLALVTSVSNTVEEACLFVLLPQNPFGICLEATIPLYNEFKISIVQGKPVNLEDKNSILESKSEFILKIQSSSQVNNFIVKNLEPIQDFIKKIKILSQIANKEGFRLEGTSHQWIRFYSTQLNLQTPAAVNSSLPDVKSPTSTDFSSVKLLNPSIMSQLTTNPLITNDPSEDLASNDGLATVETNLAAMSPRAKLAKVREEWVRKEMKAREDQFTSYGNIKVFCGTWNVNGKPPQQPLDAWLKTAQDCDLLVLGFQELDLSAEAYLLTDSLKEEEWTQAILEGLGDSSSQFTKIVARQLVGIFLVVFSSRALYPSVSDITTDSAGCGIMGMMGNKGGVSVRIKVFDSYLCFVNSHLAADSSQVERRNQDFQEISRRMGFPPPVGPALGTSSSMKSLRNSIHPANRQGGGDLAGQGSFNGFLGNRNIQRPFSIYDVDHLIWLGDLNYRITLPNEKVRELIKTSDYDKLLEHDQLGDCINSKKSFIGFSEGKINFSPTYKFDIGTDNYDSSEKKRVPSYCDRILWRSMETEHQVELIEYKSTMELTSSDHKPVSAVFSVPTKTLKMDDYMEVYSSMIRELDKFENEIMPDARISETGLDFGEVKYGSPKERSLVIENIGQVFLQYQFIPKMNEATFCKPWIWVNPPSGVILPGEKARVNFIMLVDNRTAPKLNLGEDKLDDILILHLEKGKDYFVSVSGNYKPTIFAVPLEYLCRLPCPIRCLGDKELLPIENQLSVPQVVWRMISFIYEHGTNVENLFLTPGDKEIMEHISECLDTGDEFDMTILGAELLSDSEEEEDEASNLPPLPKTSPLRSDGVHSMSETLIRFLEALTEPLIPPHLYKACLDAAASGKEATLLVLENLPRVNLNAFLYLTSFLKEILPQQTHQDYIKVERIAVVFSSVILRTLESAPTRDSTNLDKAKWFILHFIVDENCPWGMDIGNQANQSFRSFKPGQSFDSNYY</sequence>
<dbReference type="Proteomes" id="UP000070444">
    <property type="component" value="Unassembled WGS sequence"/>
</dbReference>
<dbReference type="InterPro" id="IPR036691">
    <property type="entry name" value="Endo/exonu/phosph_ase_sf"/>
</dbReference>
<keyword evidence="4" id="KW-0968">Cytoplasmic vesicle</keyword>
<evidence type="ECO:0000313" key="8">
    <source>
        <dbReference type="Proteomes" id="UP000070444"/>
    </source>
</evidence>
<dbReference type="PANTHER" id="PTHR11200">
    <property type="entry name" value="INOSITOL 5-PHOSPHATASE"/>
    <property type="match status" value="1"/>
</dbReference>
<dbReference type="SMART" id="SM00128">
    <property type="entry name" value="IPPc"/>
    <property type="match status" value="1"/>
</dbReference>
<reference evidence="7 8" key="1">
    <citation type="journal article" date="2015" name="Genome Biol. Evol.">
        <title>Phylogenomic analyses indicate that early fungi evolved digesting cell walls of algal ancestors of land plants.</title>
        <authorList>
            <person name="Chang Y."/>
            <person name="Wang S."/>
            <person name="Sekimoto S."/>
            <person name="Aerts A.L."/>
            <person name="Choi C."/>
            <person name="Clum A."/>
            <person name="LaButti K.M."/>
            <person name="Lindquist E.A."/>
            <person name="Yee Ngan C."/>
            <person name="Ohm R.A."/>
            <person name="Salamov A.A."/>
            <person name="Grigoriev I.V."/>
            <person name="Spatafora J.W."/>
            <person name="Berbee M.L."/>
        </authorList>
    </citation>
    <scope>NUCLEOTIDE SEQUENCE [LARGE SCALE GENOMIC DNA]</scope>
    <source>
        <strain evidence="7 8">NRRL 28638</strain>
    </source>
</reference>
<dbReference type="GO" id="GO:0004439">
    <property type="term" value="F:phosphatidylinositol-4,5-bisphosphate 5-phosphatase activity"/>
    <property type="evidence" value="ECO:0007669"/>
    <property type="project" value="TreeGrafter"/>
</dbReference>
<dbReference type="OMA" id="SIFHADH"/>
<keyword evidence="3" id="KW-0967">Endosome</keyword>
<dbReference type="SUPFAM" id="SSF56219">
    <property type="entry name" value="DNase I-like"/>
    <property type="match status" value="1"/>
</dbReference>
<dbReference type="Pfam" id="PF22669">
    <property type="entry name" value="Exo_endo_phos2"/>
    <property type="match status" value="1"/>
</dbReference>
<dbReference type="GO" id="GO:0007165">
    <property type="term" value="P:signal transduction"/>
    <property type="evidence" value="ECO:0007669"/>
    <property type="project" value="InterPro"/>
</dbReference>
<dbReference type="PANTHER" id="PTHR11200:SF300">
    <property type="entry name" value="TYPE II INOSITOL 1,4,5-TRISPHOSPHATE 5-PHOSPHATASE"/>
    <property type="match status" value="1"/>
</dbReference>
<dbReference type="Gene3D" id="2.30.29.110">
    <property type="match status" value="1"/>
</dbReference>
<dbReference type="Gene3D" id="3.60.10.10">
    <property type="entry name" value="Endonuclease/exonuclease/phosphatase"/>
    <property type="match status" value="1"/>
</dbReference>
<dbReference type="SUPFAM" id="SSF48350">
    <property type="entry name" value="GTPase activation domain, GAP"/>
    <property type="match status" value="1"/>
</dbReference>
<comment type="subcellular location">
    <subcellularLocation>
        <location evidence="2">Cytoplasmic vesicle</location>
        <location evidence="2">Phagosome membrane</location>
    </subcellularLocation>
    <subcellularLocation>
        <location evidence="1">Early endosome membrane</location>
    </subcellularLocation>
</comment>
<dbReference type="InterPro" id="IPR000300">
    <property type="entry name" value="IPPc"/>
</dbReference>
<evidence type="ECO:0000256" key="3">
    <source>
        <dbReference type="ARBA" id="ARBA00022753"/>
    </source>
</evidence>
<proteinExistence type="predicted"/>
<evidence type="ECO:0000256" key="2">
    <source>
        <dbReference type="ARBA" id="ARBA00004580"/>
    </source>
</evidence>
<evidence type="ECO:0000313" key="7">
    <source>
        <dbReference type="EMBL" id="KXN66321.1"/>
    </source>
</evidence>
<dbReference type="SMART" id="SM00324">
    <property type="entry name" value="RhoGAP"/>
    <property type="match status" value="1"/>
</dbReference>
<dbReference type="Gene3D" id="1.10.555.10">
    <property type="entry name" value="Rho GTPase activation protein"/>
    <property type="match status" value="1"/>
</dbReference>